<name>A0A068QXK8_9GAMM</name>
<keyword evidence="3" id="KW-1185">Reference proteome</keyword>
<evidence type="ECO:0000256" key="1">
    <source>
        <dbReference type="SAM" id="Phobius"/>
    </source>
</evidence>
<dbReference type="STRING" id="1354304.XPG1_0038"/>
<evidence type="ECO:0000313" key="2">
    <source>
        <dbReference type="EMBL" id="CDG19693.1"/>
    </source>
</evidence>
<dbReference type="RefSeq" id="WP_045957288.1">
    <property type="nucleotide sequence ID" value="NZ_FO704551.1"/>
</dbReference>
<dbReference type="EMBL" id="FO704551">
    <property type="protein sequence ID" value="CDG19693.1"/>
    <property type="molecule type" value="Genomic_DNA"/>
</dbReference>
<keyword evidence="1" id="KW-0472">Membrane</keyword>
<protein>
    <submittedName>
        <fullName evidence="2">Inner membrane protein yjcH</fullName>
    </submittedName>
</protein>
<accession>A0A068QXK8</accession>
<dbReference type="Pfam" id="PF04341">
    <property type="entry name" value="DUF485"/>
    <property type="match status" value="1"/>
</dbReference>
<proteinExistence type="predicted"/>
<gene>
    <name evidence="2" type="primary">yjcH</name>
    <name evidence="2" type="ORF">XPG1_0038</name>
</gene>
<dbReference type="SUPFAM" id="SSF103473">
    <property type="entry name" value="MFS general substrate transporter"/>
    <property type="match status" value="1"/>
</dbReference>
<organism evidence="2 3">
    <name type="scientific">Xenorhabdus poinarii G6</name>
    <dbReference type="NCBI Taxonomy" id="1354304"/>
    <lineage>
        <taxon>Bacteria</taxon>
        <taxon>Pseudomonadati</taxon>
        <taxon>Pseudomonadota</taxon>
        <taxon>Gammaproteobacteria</taxon>
        <taxon>Enterobacterales</taxon>
        <taxon>Morganellaceae</taxon>
        <taxon>Xenorhabdus</taxon>
    </lineage>
</organism>
<evidence type="ECO:0000313" key="3">
    <source>
        <dbReference type="Proteomes" id="UP000032735"/>
    </source>
</evidence>
<sequence length="103" mass="11708">MSDDIYQKIENNPRFKALVKKRGRFAWLLSIMMLVLYVGFIFLIAFVPEWLGTQLHENTTITLGIPVGIGIIFISFLLTGIYVVRANGEFDRLTSTLLNEVGK</sequence>
<dbReference type="PANTHER" id="PTHR38598:SF1">
    <property type="entry name" value="INNER MEMBRANE PROTEIN YJCH"/>
    <property type="match status" value="1"/>
</dbReference>
<dbReference type="GO" id="GO:0005886">
    <property type="term" value="C:plasma membrane"/>
    <property type="evidence" value="ECO:0007669"/>
    <property type="project" value="TreeGrafter"/>
</dbReference>
<dbReference type="OrthoDB" id="5297034at2"/>
<feature type="transmembrane region" description="Helical" evidence="1">
    <location>
        <begin position="59"/>
        <end position="84"/>
    </location>
</feature>
<feature type="transmembrane region" description="Helical" evidence="1">
    <location>
        <begin position="25"/>
        <end position="47"/>
    </location>
</feature>
<dbReference type="InterPro" id="IPR036259">
    <property type="entry name" value="MFS_trans_sf"/>
</dbReference>
<dbReference type="AlphaFoldDB" id="A0A068QXK8"/>
<dbReference type="KEGG" id="xpo:XPG1_0038"/>
<keyword evidence="1" id="KW-0812">Transmembrane</keyword>
<reference evidence="2 3" key="1">
    <citation type="submission" date="2013-07" db="EMBL/GenBank/DDBJ databases">
        <authorList>
            <person name="Genoscope - CEA"/>
        </authorList>
    </citation>
    <scope>NUCLEOTIDE SEQUENCE [LARGE SCALE GENOMIC DNA]</scope>
    <source>
        <strain evidence="2 3">G6</strain>
    </source>
</reference>
<dbReference type="PANTHER" id="PTHR38598">
    <property type="entry name" value="INNER MEMBRANE PROTEIN YJCH"/>
    <property type="match status" value="1"/>
</dbReference>
<dbReference type="HOGENOM" id="CLU_123372_2_1_6"/>
<keyword evidence="1" id="KW-1133">Transmembrane helix</keyword>
<dbReference type="Proteomes" id="UP000032735">
    <property type="component" value="Chromosome"/>
</dbReference>
<dbReference type="InterPro" id="IPR052959">
    <property type="entry name" value="Inner_membrane_assoc"/>
</dbReference>
<dbReference type="InterPro" id="IPR007436">
    <property type="entry name" value="DUF485"/>
</dbReference>